<dbReference type="EMBL" id="BARW01028448">
    <property type="protein sequence ID" value="GAJ13044.1"/>
    <property type="molecule type" value="Genomic_DNA"/>
</dbReference>
<comment type="caution">
    <text evidence="1">The sequence shown here is derived from an EMBL/GenBank/DDBJ whole genome shotgun (WGS) entry which is preliminary data.</text>
</comment>
<feature type="non-terminal residue" evidence="1">
    <location>
        <position position="1"/>
    </location>
</feature>
<gene>
    <name evidence="1" type="ORF">S12H4_45928</name>
</gene>
<organism evidence="1">
    <name type="scientific">marine sediment metagenome</name>
    <dbReference type="NCBI Taxonomy" id="412755"/>
    <lineage>
        <taxon>unclassified sequences</taxon>
        <taxon>metagenomes</taxon>
        <taxon>ecological metagenomes</taxon>
    </lineage>
</organism>
<proteinExistence type="predicted"/>
<name>X1U6D9_9ZZZZ</name>
<sequence length="41" mass="4726">LCYHTEAGQMELWEVNDIRQDHGLPPLEKLAKPTSEFSLTQ</sequence>
<dbReference type="AlphaFoldDB" id="X1U6D9"/>
<accession>X1U6D9</accession>
<reference evidence="1" key="1">
    <citation type="journal article" date="2014" name="Front. Microbiol.">
        <title>High frequency of phylogenetically diverse reductive dehalogenase-homologous genes in deep subseafloor sedimentary metagenomes.</title>
        <authorList>
            <person name="Kawai M."/>
            <person name="Futagami T."/>
            <person name="Toyoda A."/>
            <person name="Takaki Y."/>
            <person name="Nishi S."/>
            <person name="Hori S."/>
            <person name="Arai W."/>
            <person name="Tsubouchi T."/>
            <person name="Morono Y."/>
            <person name="Uchiyama I."/>
            <person name="Ito T."/>
            <person name="Fujiyama A."/>
            <person name="Inagaki F."/>
            <person name="Takami H."/>
        </authorList>
    </citation>
    <scope>NUCLEOTIDE SEQUENCE</scope>
    <source>
        <strain evidence="1">Expedition CK06-06</strain>
    </source>
</reference>
<protein>
    <submittedName>
        <fullName evidence="1">Uncharacterized protein</fullName>
    </submittedName>
</protein>
<evidence type="ECO:0000313" key="1">
    <source>
        <dbReference type="EMBL" id="GAJ13044.1"/>
    </source>
</evidence>